<reference evidence="1" key="1">
    <citation type="submission" date="2020-02" db="EMBL/GenBank/DDBJ databases">
        <authorList>
            <person name="Meier V. D."/>
        </authorList>
    </citation>
    <scope>NUCLEOTIDE SEQUENCE</scope>
    <source>
        <strain evidence="1">AVDCRST_MAG23</strain>
    </source>
</reference>
<evidence type="ECO:0000313" key="1">
    <source>
        <dbReference type="EMBL" id="CAA9549050.1"/>
    </source>
</evidence>
<name>A0A6J4UF27_9SPHN</name>
<sequence length="62" mass="6884">VNGPAQPAHRIRRRDLQPRDTCPLHADLGIVDQPGRALVCRTHPQAAAPRRPYLHQPARAGH</sequence>
<organism evidence="1">
    <name type="scientific">uncultured Sphingosinicella sp</name>
    <dbReference type="NCBI Taxonomy" id="478748"/>
    <lineage>
        <taxon>Bacteria</taxon>
        <taxon>Pseudomonadati</taxon>
        <taxon>Pseudomonadota</taxon>
        <taxon>Alphaproteobacteria</taxon>
        <taxon>Sphingomonadales</taxon>
        <taxon>Sphingosinicellaceae</taxon>
        <taxon>Sphingosinicella</taxon>
        <taxon>environmental samples</taxon>
    </lineage>
</organism>
<feature type="non-terminal residue" evidence="1">
    <location>
        <position position="62"/>
    </location>
</feature>
<proteinExistence type="predicted"/>
<accession>A0A6J4UF27</accession>
<dbReference type="AlphaFoldDB" id="A0A6J4UF27"/>
<feature type="non-terminal residue" evidence="1">
    <location>
        <position position="1"/>
    </location>
</feature>
<dbReference type="EMBL" id="CADCWD010000095">
    <property type="protein sequence ID" value="CAA9549050.1"/>
    <property type="molecule type" value="Genomic_DNA"/>
</dbReference>
<protein>
    <submittedName>
        <fullName evidence="1">Mobile element protein</fullName>
    </submittedName>
</protein>
<gene>
    <name evidence="1" type="ORF">AVDCRST_MAG23-2812</name>
</gene>